<dbReference type="GO" id="GO:0050136">
    <property type="term" value="F:NADH dehydrogenase (quinone) (non-electrogenic) activity"/>
    <property type="evidence" value="ECO:0007669"/>
    <property type="project" value="UniProtKB-EC"/>
</dbReference>
<evidence type="ECO:0000256" key="1">
    <source>
        <dbReference type="ARBA" id="ARBA00001974"/>
    </source>
</evidence>
<dbReference type="EMBL" id="CM000839">
    <property type="protein sequence ID" value="KRH56037.1"/>
    <property type="molecule type" value="Genomic_DNA"/>
</dbReference>
<evidence type="ECO:0000256" key="5">
    <source>
        <dbReference type="ARBA" id="ARBA00022827"/>
    </source>
</evidence>
<proteinExistence type="inferred from homology"/>
<dbReference type="InterPro" id="IPR054585">
    <property type="entry name" value="NDH2-like_C"/>
</dbReference>
<reference evidence="11" key="2">
    <citation type="submission" date="2018-02" db="UniProtKB">
        <authorList>
            <consortium name="EnsemblPlants"/>
        </authorList>
    </citation>
    <scope>IDENTIFICATION</scope>
    <source>
        <strain evidence="11">Williams 82</strain>
    </source>
</reference>
<comment type="similarity">
    <text evidence="2">Belongs to the NADH dehydrogenase family.</text>
</comment>
<dbReference type="PaxDb" id="3847-GLYMA06G45331.1"/>
<gene>
    <name evidence="10" type="ORF">GLYMA_06G298200</name>
</gene>
<reference evidence="10" key="3">
    <citation type="submission" date="2018-07" db="EMBL/GenBank/DDBJ databases">
        <title>WGS assembly of Glycine max.</title>
        <authorList>
            <person name="Schmutz J."/>
            <person name="Cannon S."/>
            <person name="Schlueter J."/>
            <person name="Ma J."/>
            <person name="Mitros T."/>
            <person name="Nelson W."/>
            <person name="Hyten D."/>
            <person name="Song Q."/>
            <person name="Thelen J."/>
            <person name="Cheng J."/>
            <person name="Xu D."/>
            <person name="Hellsten U."/>
            <person name="May G."/>
            <person name="Yu Y."/>
            <person name="Sakurai T."/>
            <person name="Umezawa T."/>
            <person name="Bhattacharyya M."/>
            <person name="Sandhu D."/>
            <person name="Valliyodan B."/>
            <person name="Lindquist E."/>
            <person name="Peto M."/>
            <person name="Grant D."/>
            <person name="Shu S."/>
            <person name="Goodstein D."/>
            <person name="Barry K."/>
            <person name="Futrell-Griggs M."/>
            <person name="Abernathy B."/>
            <person name="Du J."/>
            <person name="Tian Z."/>
            <person name="Zhu L."/>
            <person name="Gill N."/>
            <person name="Joshi T."/>
            <person name="Libault M."/>
            <person name="Sethuraman A."/>
            <person name="Zhang X."/>
            <person name="Shinozaki K."/>
            <person name="Nguyen H."/>
            <person name="Wing R."/>
            <person name="Cregan P."/>
            <person name="Specht J."/>
            <person name="Grimwood J."/>
            <person name="Rokhsar D."/>
            <person name="Stacey G."/>
            <person name="Shoemaker R."/>
            <person name="Jackson S."/>
        </authorList>
    </citation>
    <scope>NUCLEOTIDE SEQUENCE</scope>
    <source>
        <tissue evidence="10">Callus</tissue>
    </source>
</reference>
<dbReference type="Gramene" id="KRH56037">
    <property type="protein sequence ID" value="KRH56037"/>
    <property type="gene ID" value="GLYMA_06G298200"/>
</dbReference>
<dbReference type="EnsemblPlants" id="KRH56037">
    <property type="protein sequence ID" value="KRH56037"/>
    <property type="gene ID" value="GLYMA_06G298200"/>
</dbReference>
<evidence type="ECO:0000256" key="7">
    <source>
        <dbReference type="ARBA" id="ARBA00023027"/>
    </source>
</evidence>
<dbReference type="InParanoid" id="A0A0R0JV82"/>
<keyword evidence="5" id="KW-0274">FAD</keyword>
<dbReference type="InterPro" id="IPR045024">
    <property type="entry name" value="NDH-2"/>
</dbReference>
<dbReference type="EC" id="1.6.5.9" evidence="3"/>
<sequence>MWFLAVDGSYFFLKIVVDGSFSNFHRSITLKCPTVQTGCQVVVVNDKDITVKVKSTGDVCLVSHGLIVYLQKYIFNNGLVNISTLQVIRDFMEEIGQTKRHVLATNEWLRVKGCEDVYAIGDCSSITQRKIMDDITSIFEAAGKNNSGTLTIEEFQEVMDDIILRYPQEIDIEVFKLALYHADSQVKSLPATAQVAAQQGAYLARCLNCRDHAEENPEGPHDLADLDVISFLPSVETTFVCWTLRSVTYEAYCSTVQAKYNNCDLLKRLYRHLGQFAPLCGEQAAAELPGDWVSMGHSTQWLWYSVYASKQVSWATRVLVMSDWTRRFIFGRDSSRV</sequence>
<evidence type="ECO:0000256" key="3">
    <source>
        <dbReference type="ARBA" id="ARBA00012637"/>
    </source>
</evidence>
<feature type="domain" description="EF-hand" evidence="9">
    <location>
        <begin position="130"/>
        <end position="165"/>
    </location>
</feature>
<comment type="cofactor">
    <cofactor evidence="1">
        <name>FAD</name>
        <dbReference type="ChEBI" id="CHEBI:57692"/>
    </cofactor>
</comment>
<evidence type="ECO:0000259" key="9">
    <source>
        <dbReference type="PROSITE" id="PS50222"/>
    </source>
</evidence>
<dbReference type="PANTHER" id="PTHR43706">
    <property type="entry name" value="NADH DEHYDROGENASE"/>
    <property type="match status" value="1"/>
</dbReference>
<organism evidence="10">
    <name type="scientific">Glycine max</name>
    <name type="common">Soybean</name>
    <name type="synonym">Glycine hispida</name>
    <dbReference type="NCBI Taxonomy" id="3847"/>
    <lineage>
        <taxon>Eukaryota</taxon>
        <taxon>Viridiplantae</taxon>
        <taxon>Streptophyta</taxon>
        <taxon>Embryophyta</taxon>
        <taxon>Tracheophyta</taxon>
        <taxon>Spermatophyta</taxon>
        <taxon>Magnoliopsida</taxon>
        <taxon>eudicotyledons</taxon>
        <taxon>Gunneridae</taxon>
        <taxon>Pentapetalae</taxon>
        <taxon>rosids</taxon>
        <taxon>fabids</taxon>
        <taxon>Fabales</taxon>
        <taxon>Fabaceae</taxon>
        <taxon>Papilionoideae</taxon>
        <taxon>50 kb inversion clade</taxon>
        <taxon>NPAAA clade</taxon>
        <taxon>indigoferoid/millettioid clade</taxon>
        <taxon>Phaseoleae</taxon>
        <taxon>Glycine</taxon>
        <taxon>Glycine subgen. Soja</taxon>
    </lineage>
</organism>
<dbReference type="GO" id="GO:0005509">
    <property type="term" value="F:calcium ion binding"/>
    <property type="evidence" value="ECO:0007669"/>
    <property type="project" value="InterPro"/>
</dbReference>
<evidence type="ECO:0000313" key="12">
    <source>
        <dbReference type="Proteomes" id="UP000008827"/>
    </source>
</evidence>
<dbReference type="SUPFAM" id="SSF47473">
    <property type="entry name" value="EF-hand"/>
    <property type="match status" value="1"/>
</dbReference>
<evidence type="ECO:0000256" key="6">
    <source>
        <dbReference type="ARBA" id="ARBA00023002"/>
    </source>
</evidence>
<evidence type="ECO:0000313" key="10">
    <source>
        <dbReference type="EMBL" id="KRH56037.1"/>
    </source>
</evidence>
<dbReference type="STRING" id="3847.A0A0R0JV82"/>
<keyword evidence="4" id="KW-0285">Flavoprotein</keyword>
<evidence type="ECO:0000313" key="11">
    <source>
        <dbReference type="EnsemblPlants" id="KRH56037"/>
    </source>
</evidence>
<dbReference type="Gene3D" id="3.50.50.100">
    <property type="match status" value="2"/>
</dbReference>
<keyword evidence="12" id="KW-1185">Reference proteome</keyword>
<comment type="catalytic activity">
    <reaction evidence="8">
        <text>a quinone + NADH + H(+) = a quinol + NAD(+)</text>
        <dbReference type="Rhea" id="RHEA:46160"/>
        <dbReference type="ChEBI" id="CHEBI:15378"/>
        <dbReference type="ChEBI" id="CHEBI:24646"/>
        <dbReference type="ChEBI" id="CHEBI:57540"/>
        <dbReference type="ChEBI" id="CHEBI:57945"/>
        <dbReference type="ChEBI" id="CHEBI:132124"/>
        <dbReference type="EC" id="1.6.5.9"/>
    </reaction>
</comment>
<dbReference type="AlphaFoldDB" id="A0A0R0JV82"/>
<dbReference type="InterPro" id="IPR002048">
    <property type="entry name" value="EF_hand_dom"/>
</dbReference>
<evidence type="ECO:0000256" key="2">
    <source>
        <dbReference type="ARBA" id="ARBA00005272"/>
    </source>
</evidence>
<dbReference type="InterPro" id="IPR011992">
    <property type="entry name" value="EF-hand-dom_pair"/>
</dbReference>
<keyword evidence="7" id="KW-0520">NAD</keyword>
<protein>
    <recommendedName>
        <fullName evidence="3">NADH:ubiquinone reductase (non-electrogenic)</fullName>
        <ecNumber evidence="3">1.6.5.9</ecNumber>
    </recommendedName>
</protein>
<evidence type="ECO:0000256" key="4">
    <source>
        <dbReference type="ARBA" id="ARBA00022630"/>
    </source>
</evidence>
<dbReference type="PROSITE" id="PS50222">
    <property type="entry name" value="EF_HAND_2"/>
    <property type="match status" value="1"/>
</dbReference>
<dbReference type="Pfam" id="PF22366">
    <property type="entry name" value="NDH2_C"/>
    <property type="match status" value="1"/>
</dbReference>
<evidence type="ECO:0000256" key="8">
    <source>
        <dbReference type="ARBA" id="ARBA00047599"/>
    </source>
</evidence>
<dbReference type="Proteomes" id="UP000008827">
    <property type="component" value="Chromosome 6"/>
</dbReference>
<reference evidence="10 11" key="1">
    <citation type="journal article" date="2010" name="Nature">
        <title>Genome sequence of the palaeopolyploid soybean.</title>
        <authorList>
            <person name="Schmutz J."/>
            <person name="Cannon S.B."/>
            <person name="Schlueter J."/>
            <person name="Ma J."/>
            <person name="Mitros T."/>
            <person name="Nelson W."/>
            <person name="Hyten D.L."/>
            <person name="Song Q."/>
            <person name="Thelen J.J."/>
            <person name="Cheng J."/>
            <person name="Xu D."/>
            <person name="Hellsten U."/>
            <person name="May G.D."/>
            <person name="Yu Y."/>
            <person name="Sakurai T."/>
            <person name="Umezawa T."/>
            <person name="Bhattacharyya M.K."/>
            <person name="Sandhu D."/>
            <person name="Valliyodan B."/>
            <person name="Lindquist E."/>
            <person name="Peto M."/>
            <person name="Grant D."/>
            <person name="Shu S."/>
            <person name="Goodstein D."/>
            <person name="Barry K."/>
            <person name="Futrell-Griggs M."/>
            <person name="Abernathy B."/>
            <person name="Du J."/>
            <person name="Tian Z."/>
            <person name="Zhu L."/>
            <person name="Gill N."/>
            <person name="Joshi T."/>
            <person name="Libault M."/>
            <person name="Sethuraman A."/>
            <person name="Zhang X.-C."/>
            <person name="Shinozaki K."/>
            <person name="Nguyen H.T."/>
            <person name="Wing R.A."/>
            <person name="Cregan P."/>
            <person name="Specht J."/>
            <person name="Grimwood J."/>
            <person name="Rokhsar D."/>
            <person name="Stacey G."/>
            <person name="Shoemaker R.C."/>
            <person name="Jackson S.A."/>
        </authorList>
    </citation>
    <scope>NUCLEOTIDE SEQUENCE</scope>
    <source>
        <strain evidence="11">cv. Williams 82</strain>
        <tissue evidence="10">Callus</tissue>
    </source>
</reference>
<dbReference type="OMA" id="NFHRSIT"/>
<name>A0A0R0JV82_SOYBN</name>
<accession>A0A0R0JV82</accession>
<keyword evidence="6" id="KW-0560">Oxidoreductase</keyword>
<dbReference type="PANTHER" id="PTHR43706:SF3">
    <property type="entry name" value="EXTERNAL ALTERNATIVE NAD(P)H-UBIQUINONE OXIDOREDUCTASE B1, MITOCHONDRIAL"/>
    <property type="match status" value="1"/>
</dbReference>